<dbReference type="InParanoid" id="A0A152A3B9"/>
<protein>
    <recommendedName>
        <fullName evidence="3">Leucine-rich repeat-containing protein (LRR)</fullName>
    </recommendedName>
</protein>
<comment type="caution">
    <text evidence="1">The sequence shown here is derived from an EMBL/GenBank/DDBJ whole genome shotgun (WGS) entry which is preliminary data.</text>
</comment>
<evidence type="ECO:0000313" key="2">
    <source>
        <dbReference type="Proteomes" id="UP000076078"/>
    </source>
</evidence>
<reference evidence="1 2" key="1">
    <citation type="submission" date="2015-12" db="EMBL/GenBank/DDBJ databases">
        <title>Dictyostelia acquired genes for synthesis and detection of signals that induce cell-type specialization by lateral gene transfer from prokaryotes.</title>
        <authorList>
            <person name="Gloeckner G."/>
            <person name="Schaap P."/>
        </authorList>
    </citation>
    <scope>NUCLEOTIDE SEQUENCE [LARGE SCALE GENOMIC DNA]</scope>
    <source>
        <strain evidence="1 2">TK</strain>
    </source>
</reference>
<dbReference type="Proteomes" id="UP000076078">
    <property type="component" value="Unassembled WGS sequence"/>
</dbReference>
<dbReference type="AlphaFoldDB" id="A0A152A3B9"/>
<evidence type="ECO:0008006" key="3">
    <source>
        <dbReference type="Google" id="ProtNLM"/>
    </source>
</evidence>
<dbReference type="SUPFAM" id="SSF52047">
    <property type="entry name" value="RNI-like"/>
    <property type="match status" value="2"/>
</dbReference>
<dbReference type="EMBL" id="LODT01000013">
    <property type="protein sequence ID" value="KYR00541.1"/>
    <property type="molecule type" value="Genomic_DNA"/>
</dbReference>
<gene>
    <name evidence="1" type="ORF">DLAC_02553</name>
</gene>
<sequence length="485" mass="56567">MTLQSYIITDILRILNNIAKYYEVRQYCNFITDISLVCSEWYKKIIPKIKEYHLSIEYRDILNGFKSFQRKNGFRISGSLVGGPSNTDLYPYIEVLILTNNEDIIWWLNYEQYPKEKLLQTFPNLHKVIVDCYSSNVALYNLKNITHLRLNLTGIAEIPNIVQLLQITPQLKTFNLISSGGQDITKIAEVVLTKGSLRKLDFINGRLKQSTLVNGLNSNTTLKSLNVGCFLESENEIDEIPINNQSLRKITMEGYNNYYSIFSLWNRPSGLQEWKYHEEFEATPQLILDFHPNLTCIECTHETTEIDKILEMNLPKLKSLRYIDLFNMHNSNYSLVIKGLRTNQYIKTMSFNSRVEHKEACTIIDINHPTLESLSFIEITAMVFQQITESLKSNTTLKEFRINQNSDFQNSQMYIPLLCDLISSNHRLSSIHTTQHCVLRYRITNQDIELFRNVIKDNFHHLISLTVGVFQLDSIIQQYLIRMNN</sequence>
<name>A0A152A3B9_TIELA</name>
<keyword evidence="2" id="KW-1185">Reference proteome</keyword>
<organism evidence="1 2">
    <name type="scientific">Tieghemostelium lacteum</name>
    <name type="common">Slime mold</name>
    <name type="synonym">Dictyostelium lacteum</name>
    <dbReference type="NCBI Taxonomy" id="361077"/>
    <lineage>
        <taxon>Eukaryota</taxon>
        <taxon>Amoebozoa</taxon>
        <taxon>Evosea</taxon>
        <taxon>Eumycetozoa</taxon>
        <taxon>Dictyostelia</taxon>
        <taxon>Dictyosteliales</taxon>
        <taxon>Raperosteliaceae</taxon>
        <taxon>Tieghemostelium</taxon>
    </lineage>
</organism>
<accession>A0A152A3B9</accession>
<proteinExistence type="predicted"/>
<dbReference type="InterPro" id="IPR032675">
    <property type="entry name" value="LRR_dom_sf"/>
</dbReference>
<evidence type="ECO:0000313" key="1">
    <source>
        <dbReference type="EMBL" id="KYR00541.1"/>
    </source>
</evidence>
<dbReference type="Gene3D" id="3.80.10.10">
    <property type="entry name" value="Ribonuclease Inhibitor"/>
    <property type="match status" value="1"/>
</dbReference>